<dbReference type="AlphaFoldDB" id="A0A9D1JM03"/>
<protein>
    <submittedName>
        <fullName evidence="1">TIGR02677 family protein</fullName>
    </submittedName>
</protein>
<dbReference type="Pfam" id="PF09660">
    <property type="entry name" value="DUF2397"/>
    <property type="match status" value="1"/>
</dbReference>
<sequence length="496" mass="59008">MRVTEKLTRPLTETKYLNADNADRYRSIMRIFFENYEKLRYWMYQEEVYEEMVRDPYFQDYRMEQCQQDLAMLTEWKNLNTLQDTRRVSSIEEFKNKKFRYQMSEYSVEIERLVIRLENLLIEGGSLEPTLLERIRLNVERFPRMDAEAADVVYGWWNDLNNDFIRLNQNYQDYIRDLNSVKAEEMMRTKEFLVFKDKLTDYLRNFIRGLQKNVGIIEENLRLLDEALLARVLGKINDYEMSIPRMDVEISRELIEEKNQGRYESIRNWFVGENGGENEAGRLFDATNEIIRRITRYAAQLSEKNALGANRREEYRKTAELFLRCKDMDEAHKMAAMVFGLERPLHLAESGERETDSMNKSVYEEPAAERILKPRVRTYREKTNRSGIRDLTGEKAMARKRAVEERKRDWERIAQLEKDGRIDFSGLPVIEPRVREILLKWLSDALEDADYTARTEEGRSFVLDMDRAGERCVVHCEDGNFTMPRISIVFQEGAAK</sequence>
<accession>A0A9D1JM03</accession>
<evidence type="ECO:0000313" key="2">
    <source>
        <dbReference type="Proteomes" id="UP000823935"/>
    </source>
</evidence>
<dbReference type="NCBIfam" id="TIGR02677">
    <property type="entry name" value="TIGR02677 family protein"/>
    <property type="match status" value="1"/>
</dbReference>
<dbReference type="InterPro" id="IPR013493">
    <property type="entry name" value="CHP02677"/>
</dbReference>
<comment type="caution">
    <text evidence="1">The sequence shown here is derived from an EMBL/GenBank/DDBJ whole genome shotgun (WGS) entry which is preliminary data.</text>
</comment>
<dbReference type="EMBL" id="DVIQ01000107">
    <property type="protein sequence ID" value="HIS32944.1"/>
    <property type="molecule type" value="Genomic_DNA"/>
</dbReference>
<evidence type="ECO:0000313" key="1">
    <source>
        <dbReference type="EMBL" id="HIS32944.1"/>
    </source>
</evidence>
<reference evidence="1" key="2">
    <citation type="journal article" date="2021" name="PeerJ">
        <title>Extensive microbial diversity within the chicken gut microbiome revealed by metagenomics and culture.</title>
        <authorList>
            <person name="Gilroy R."/>
            <person name="Ravi A."/>
            <person name="Getino M."/>
            <person name="Pursley I."/>
            <person name="Horton D.L."/>
            <person name="Alikhan N.F."/>
            <person name="Baker D."/>
            <person name="Gharbi K."/>
            <person name="Hall N."/>
            <person name="Watson M."/>
            <person name="Adriaenssens E.M."/>
            <person name="Foster-Nyarko E."/>
            <person name="Jarju S."/>
            <person name="Secka A."/>
            <person name="Antonio M."/>
            <person name="Oren A."/>
            <person name="Chaudhuri R.R."/>
            <person name="La Ragione R."/>
            <person name="Hildebrand F."/>
            <person name="Pallen M.J."/>
        </authorList>
    </citation>
    <scope>NUCLEOTIDE SEQUENCE</scope>
    <source>
        <strain evidence="1">CHK190-19873</strain>
    </source>
</reference>
<name>A0A9D1JM03_9FIRM</name>
<organism evidence="1 2">
    <name type="scientific">Candidatus Limivivens intestinipullorum</name>
    <dbReference type="NCBI Taxonomy" id="2840858"/>
    <lineage>
        <taxon>Bacteria</taxon>
        <taxon>Bacillati</taxon>
        <taxon>Bacillota</taxon>
        <taxon>Clostridia</taxon>
        <taxon>Lachnospirales</taxon>
        <taxon>Lachnospiraceae</taxon>
        <taxon>Lachnospiraceae incertae sedis</taxon>
        <taxon>Candidatus Limivivens</taxon>
    </lineage>
</organism>
<dbReference type="Proteomes" id="UP000823935">
    <property type="component" value="Unassembled WGS sequence"/>
</dbReference>
<gene>
    <name evidence="1" type="ORF">IAB44_15570</name>
</gene>
<proteinExistence type="predicted"/>
<reference evidence="1" key="1">
    <citation type="submission" date="2020-10" db="EMBL/GenBank/DDBJ databases">
        <authorList>
            <person name="Gilroy R."/>
        </authorList>
    </citation>
    <scope>NUCLEOTIDE SEQUENCE</scope>
    <source>
        <strain evidence="1">CHK190-19873</strain>
    </source>
</reference>